<dbReference type="SUPFAM" id="SSF103473">
    <property type="entry name" value="MFS general substrate transporter"/>
    <property type="match status" value="1"/>
</dbReference>
<evidence type="ECO:0000313" key="8">
    <source>
        <dbReference type="Proteomes" id="UP000054359"/>
    </source>
</evidence>
<keyword evidence="5 6" id="KW-0472">Membrane</keyword>
<keyword evidence="4 6" id="KW-1133">Transmembrane helix</keyword>
<name>A0A087UDL0_STEMI</name>
<proteinExistence type="predicted"/>
<gene>
    <name evidence="7" type="ORF">X975_20935</name>
</gene>
<evidence type="ECO:0000256" key="4">
    <source>
        <dbReference type="ARBA" id="ARBA00022989"/>
    </source>
</evidence>
<dbReference type="Gene3D" id="1.20.1250.20">
    <property type="entry name" value="MFS general substrate transporter like domains"/>
    <property type="match status" value="1"/>
</dbReference>
<accession>A0A087UDL0</accession>
<evidence type="ECO:0000256" key="3">
    <source>
        <dbReference type="ARBA" id="ARBA00022692"/>
    </source>
</evidence>
<feature type="transmembrane region" description="Helical" evidence="6">
    <location>
        <begin position="72"/>
        <end position="90"/>
    </location>
</feature>
<reference evidence="7 8" key="1">
    <citation type="submission" date="2013-11" db="EMBL/GenBank/DDBJ databases">
        <title>Genome sequencing of Stegodyphus mimosarum.</title>
        <authorList>
            <person name="Bechsgaard J."/>
        </authorList>
    </citation>
    <scope>NUCLEOTIDE SEQUENCE [LARGE SCALE GENOMIC DNA]</scope>
</reference>
<comment type="subcellular location">
    <subcellularLocation>
        <location evidence="1">Membrane</location>
        <topology evidence="1">Multi-pass membrane protein</topology>
    </subcellularLocation>
</comment>
<feature type="transmembrane region" description="Helical" evidence="6">
    <location>
        <begin position="130"/>
        <end position="150"/>
    </location>
</feature>
<dbReference type="Proteomes" id="UP000054359">
    <property type="component" value="Unassembled WGS sequence"/>
</dbReference>
<dbReference type="AlphaFoldDB" id="A0A087UDL0"/>
<dbReference type="STRING" id="407821.A0A087UDL0"/>
<feature type="non-terminal residue" evidence="7">
    <location>
        <position position="162"/>
    </location>
</feature>
<dbReference type="OrthoDB" id="6419674at2759"/>
<dbReference type="InterPro" id="IPR036259">
    <property type="entry name" value="MFS_trans_sf"/>
</dbReference>
<dbReference type="PANTHER" id="PTHR23511:SF5">
    <property type="entry name" value="MAJOR FACILITATOR-TYPE TRANSPORTER HXNZ-RELATED"/>
    <property type="match status" value="1"/>
</dbReference>
<keyword evidence="3 6" id="KW-0812">Transmembrane</keyword>
<dbReference type="PANTHER" id="PTHR23511">
    <property type="entry name" value="SYNAPTIC VESICLE GLYCOPROTEIN 2"/>
    <property type="match status" value="1"/>
</dbReference>
<dbReference type="EMBL" id="KK119359">
    <property type="protein sequence ID" value="KFM75449.1"/>
    <property type="molecule type" value="Genomic_DNA"/>
</dbReference>
<dbReference type="GO" id="GO:0016020">
    <property type="term" value="C:membrane"/>
    <property type="evidence" value="ECO:0007669"/>
    <property type="project" value="UniProtKB-SubCell"/>
</dbReference>
<keyword evidence="8" id="KW-1185">Reference proteome</keyword>
<evidence type="ECO:0000256" key="5">
    <source>
        <dbReference type="ARBA" id="ARBA00023136"/>
    </source>
</evidence>
<protein>
    <submittedName>
        <fullName evidence="7">Putative transporter</fullName>
    </submittedName>
</protein>
<evidence type="ECO:0000256" key="6">
    <source>
        <dbReference type="SAM" id="Phobius"/>
    </source>
</evidence>
<feature type="transmembrane region" description="Helical" evidence="6">
    <location>
        <begin position="96"/>
        <end position="118"/>
    </location>
</feature>
<evidence type="ECO:0000256" key="2">
    <source>
        <dbReference type="ARBA" id="ARBA00022448"/>
    </source>
</evidence>
<sequence length="162" mass="18112">MLTPLIAQGRLKSANTVNWFLNTSEKNDTSKEPCLSSMSQNEFIEILWTSSLDFPGFVMFILLVDYIDRKKLLCASFLIVSLFVFLLFIPTENVTAHIGFLFCAKTVIVSQFELLLLATAETYPTTERGIAIGVEVATFNAGFLAGFYIMQALGQLGTHYIY</sequence>
<organism evidence="7 8">
    <name type="scientific">Stegodyphus mimosarum</name>
    <name type="common">African social velvet spider</name>
    <dbReference type="NCBI Taxonomy" id="407821"/>
    <lineage>
        <taxon>Eukaryota</taxon>
        <taxon>Metazoa</taxon>
        <taxon>Ecdysozoa</taxon>
        <taxon>Arthropoda</taxon>
        <taxon>Chelicerata</taxon>
        <taxon>Arachnida</taxon>
        <taxon>Araneae</taxon>
        <taxon>Araneomorphae</taxon>
        <taxon>Entelegynae</taxon>
        <taxon>Eresoidea</taxon>
        <taxon>Eresidae</taxon>
        <taxon>Stegodyphus</taxon>
    </lineage>
</organism>
<keyword evidence="2" id="KW-0813">Transport</keyword>
<evidence type="ECO:0000256" key="1">
    <source>
        <dbReference type="ARBA" id="ARBA00004141"/>
    </source>
</evidence>
<evidence type="ECO:0000313" key="7">
    <source>
        <dbReference type="EMBL" id="KFM75449.1"/>
    </source>
</evidence>